<dbReference type="SMART" id="SM00530">
    <property type="entry name" value="HTH_XRE"/>
    <property type="match status" value="1"/>
</dbReference>
<gene>
    <name evidence="4" type="primary">immR_2</name>
    <name evidence="4" type="ORF">BN997_01460</name>
</gene>
<feature type="transmembrane region" description="Helical" evidence="2">
    <location>
        <begin position="78"/>
        <end position="100"/>
    </location>
</feature>
<keyword evidence="2" id="KW-0472">Membrane</keyword>
<dbReference type="CDD" id="cd00093">
    <property type="entry name" value="HTH_XRE"/>
    <property type="match status" value="1"/>
</dbReference>
<dbReference type="Proteomes" id="UP000040453">
    <property type="component" value="Unassembled WGS sequence"/>
</dbReference>
<organism evidence="4 5">
    <name type="scientific">Oceanobacillus oncorhynchi</name>
    <dbReference type="NCBI Taxonomy" id="545501"/>
    <lineage>
        <taxon>Bacteria</taxon>
        <taxon>Bacillati</taxon>
        <taxon>Bacillota</taxon>
        <taxon>Bacilli</taxon>
        <taxon>Bacillales</taxon>
        <taxon>Bacillaceae</taxon>
        <taxon>Oceanobacillus</taxon>
    </lineage>
</organism>
<sequence>MEIGKQIQYYRKRDGLTQEDLAEKVYVSRNSVSNWERGNNYPDIEMLLRMSILFDVTIDHLVKGDVKEMKNEIHLMRFNQWSTIMLISFGALALLIIPSFRYFDMYGFLVLLPFAGAGLYAGYRTEKYKKSIIHNHNLKTYEQILNYIESDGENMDAEYKYHRPKHSISISIFCIAYFLLLYLSVKLFL</sequence>
<dbReference type="PANTHER" id="PTHR46558:SF15">
    <property type="entry name" value="HELIX-TURN-HELIX DOMAIN PROTEIN"/>
    <property type="match status" value="1"/>
</dbReference>
<dbReference type="InterPro" id="IPR010982">
    <property type="entry name" value="Lambda_DNA-bd_dom_sf"/>
</dbReference>
<dbReference type="Pfam" id="PF01381">
    <property type="entry name" value="HTH_3"/>
    <property type="match status" value="1"/>
</dbReference>
<evidence type="ECO:0000256" key="2">
    <source>
        <dbReference type="SAM" id="Phobius"/>
    </source>
</evidence>
<dbReference type="EMBL" id="CDGG01000001">
    <property type="protein sequence ID" value="CEI81625.1"/>
    <property type="molecule type" value="Genomic_DNA"/>
</dbReference>
<dbReference type="AlphaFoldDB" id="A0A0A1M8G0"/>
<dbReference type="PROSITE" id="PS50943">
    <property type="entry name" value="HTH_CROC1"/>
    <property type="match status" value="1"/>
</dbReference>
<dbReference type="InterPro" id="IPR001387">
    <property type="entry name" value="Cro/C1-type_HTH"/>
</dbReference>
<name>A0A0A1M8G0_9BACI</name>
<dbReference type="PANTHER" id="PTHR46558">
    <property type="entry name" value="TRACRIPTIONAL REGULATORY PROTEIN-RELATED-RELATED"/>
    <property type="match status" value="1"/>
</dbReference>
<dbReference type="GO" id="GO:0003677">
    <property type="term" value="F:DNA binding"/>
    <property type="evidence" value="ECO:0007669"/>
    <property type="project" value="UniProtKB-KW"/>
</dbReference>
<feature type="domain" description="HTH cro/C1-type" evidence="3">
    <location>
        <begin position="7"/>
        <end position="61"/>
    </location>
</feature>
<evidence type="ECO:0000313" key="4">
    <source>
        <dbReference type="EMBL" id="CEI81625.1"/>
    </source>
</evidence>
<evidence type="ECO:0000259" key="3">
    <source>
        <dbReference type="PROSITE" id="PS50943"/>
    </source>
</evidence>
<proteinExistence type="predicted"/>
<reference evidence="4 5" key="1">
    <citation type="submission" date="2014-11" db="EMBL/GenBank/DDBJ databases">
        <authorList>
            <person name="Urmite Genomes Urmite Genomes"/>
        </authorList>
    </citation>
    <scope>NUCLEOTIDE SEQUENCE [LARGE SCALE GENOMIC DNA]</scope>
    <source>
        <strain evidence="4 5">Oc5</strain>
    </source>
</reference>
<accession>A0A0A1M8G0</accession>
<keyword evidence="1" id="KW-0238">DNA-binding</keyword>
<feature type="transmembrane region" description="Helical" evidence="2">
    <location>
        <begin position="106"/>
        <end position="123"/>
    </location>
</feature>
<dbReference type="RefSeq" id="WP_042530882.1">
    <property type="nucleotide sequence ID" value="NZ_CDGG01000001.1"/>
</dbReference>
<keyword evidence="5" id="KW-1185">Reference proteome</keyword>
<protein>
    <submittedName>
        <fullName evidence="4">HTH-type transcriptional regulator ImmR</fullName>
    </submittedName>
</protein>
<evidence type="ECO:0000256" key="1">
    <source>
        <dbReference type="ARBA" id="ARBA00023125"/>
    </source>
</evidence>
<feature type="transmembrane region" description="Helical" evidence="2">
    <location>
        <begin position="168"/>
        <end position="185"/>
    </location>
</feature>
<dbReference type="OrthoDB" id="9812495at2"/>
<dbReference type="STRING" id="545501.BN997_01460"/>
<keyword evidence="2" id="KW-0812">Transmembrane</keyword>
<keyword evidence="2" id="KW-1133">Transmembrane helix</keyword>
<dbReference type="SUPFAM" id="SSF47413">
    <property type="entry name" value="lambda repressor-like DNA-binding domains"/>
    <property type="match status" value="1"/>
</dbReference>
<dbReference type="Gene3D" id="1.10.260.40">
    <property type="entry name" value="lambda repressor-like DNA-binding domains"/>
    <property type="match status" value="1"/>
</dbReference>
<evidence type="ECO:0000313" key="5">
    <source>
        <dbReference type="Proteomes" id="UP000040453"/>
    </source>
</evidence>